<proteinExistence type="predicted"/>
<reference evidence="1" key="1">
    <citation type="submission" date="2014-09" db="EMBL/GenBank/DDBJ databases">
        <authorList>
            <person name="Magalhaes I.L.F."/>
            <person name="Oliveira U."/>
            <person name="Santos F.R."/>
            <person name="Vidigal T.H.D.A."/>
            <person name="Brescovit A.D."/>
            <person name="Santos A.J."/>
        </authorList>
    </citation>
    <scope>NUCLEOTIDE SEQUENCE</scope>
    <source>
        <tissue evidence="1">Shoot tissue taken approximately 20 cm above the soil surface</tissue>
    </source>
</reference>
<evidence type="ECO:0000313" key="1">
    <source>
        <dbReference type="EMBL" id="JAD31225.1"/>
    </source>
</evidence>
<sequence length="18" mass="2229">MLQSFNLMEDYGFVRKIH</sequence>
<dbReference type="EMBL" id="GBRH01266670">
    <property type="protein sequence ID" value="JAD31225.1"/>
    <property type="molecule type" value="Transcribed_RNA"/>
</dbReference>
<dbReference type="AlphaFoldDB" id="A0A0A8Z3A4"/>
<protein>
    <submittedName>
        <fullName evidence="1">Uncharacterized protein</fullName>
    </submittedName>
</protein>
<reference evidence="1" key="2">
    <citation type="journal article" date="2015" name="Data Brief">
        <title>Shoot transcriptome of the giant reed, Arundo donax.</title>
        <authorList>
            <person name="Barrero R.A."/>
            <person name="Guerrero F.D."/>
            <person name="Moolhuijzen P."/>
            <person name="Goolsby J.A."/>
            <person name="Tidwell J."/>
            <person name="Bellgard S.E."/>
            <person name="Bellgard M.I."/>
        </authorList>
    </citation>
    <scope>NUCLEOTIDE SEQUENCE</scope>
    <source>
        <tissue evidence="1">Shoot tissue taken approximately 20 cm above the soil surface</tissue>
    </source>
</reference>
<accession>A0A0A8Z3A4</accession>
<organism evidence="1">
    <name type="scientific">Arundo donax</name>
    <name type="common">Giant reed</name>
    <name type="synonym">Donax arundinaceus</name>
    <dbReference type="NCBI Taxonomy" id="35708"/>
    <lineage>
        <taxon>Eukaryota</taxon>
        <taxon>Viridiplantae</taxon>
        <taxon>Streptophyta</taxon>
        <taxon>Embryophyta</taxon>
        <taxon>Tracheophyta</taxon>
        <taxon>Spermatophyta</taxon>
        <taxon>Magnoliopsida</taxon>
        <taxon>Liliopsida</taxon>
        <taxon>Poales</taxon>
        <taxon>Poaceae</taxon>
        <taxon>PACMAD clade</taxon>
        <taxon>Arundinoideae</taxon>
        <taxon>Arundineae</taxon>
        <taxon>Arundo</taxon>
    </lineage>
</organism>
<name>A0A0A8Z3A4_ARUDO</name>